<dbReference type="Gene3D" id="1.10.287.720">
    <property type="entry name" value="Pollen allergen ole e 6"/>
    <property type="match status" value="1"/>
</dbReference>
<gene>
    <name evidence="2" type="ORF">ES288_A11G142500v1</name>
</gene>
<dbReference type="AlphaFoldDB" id="A0A5D2EKT3"/>
<keyword evidence="1" id="KW-0732">Signal</keyword>
<feature type="chain" id="PRO_5023026062" description="Pollen allergen ole e 6" evidence="1">
    <location>
        <begin position="18"/>
        <end position="78"/>
    </location>
</feature>
<evidence type="ECO:0000313" key="2">
    <source>
        <dbReference type="EMBL" id="TYG93837.1"/>
    </source>
</evidence>
<dbReference type="InterPro" id="IPR015333">
    <property type="entry name" value="Pollen_allergen_ole-e-6"/>
</dbReference>
<accession>A0A5D2EKT3</accession>
<sequence length="78" mass="8334">MANKLVAVYILVSIVVAATMRVSPVAAAGDDNESFKSCYKECDDECKEEGTNSEMCGVKCNAKCGAEEVTDNIKTTFS</sequence>
<protein>
    <recommendedName>
        <fullName evidence="4">Pollen allergen ole e 6</fullName>
    </recommendedName>
</protein>
<reference evidence="2 3" key="1">
    <citation type="submission" date="2019-06" db="EMBL/GenBank/DDBJ databases">
        <title>WGS assembly of Gossypium darwinii.</title>
        <authorList>
            <person name="Chen Z.J."/>
            <person name="Sreedasyam A."/>
            <person name="Ando A."/>
            <person name="Song Q."/>
            <person name="De L."/>
            <person name="Hulse-Kemp A."/>
            <person name="Ding M."/>
            <person name="Ye W."/>
            <person name="Kirkbride R."/>
            <person name="Jenkins J."/>
            <person name="Plott C."/>
            <person name="Lovell J."/>
            <person name="Lin Y.-M."/>
            <person name="Vaughn R."/>
            <person name="Liu B."/>
            <person name="Li W."/>
            <person name="Simpson S."/>
            <person name="Scheffler B."/>
            <person name="Saski C."/>
            <person name="Grover C."/>
            <person name="Hu G."/>
            <person name="Conover J."/>
            <person name="Carlson J."/>
            <person name="Shu S."/>
            <person name="Boston L."/>
            <person name="Williams M."/>
            <person name="Peterson D."/>
            <person name="Mcgee K."/>
            <person name="Jones D."/>
            <person name="Wendel J."/>
            <person name="Stelly D."/>
            <person name="Grimwood J."/>
            <person name="Schmutz J."/>
        </authorList>
    </citation>
    <scope>NUCLEOTIDE SEQUENCE [LARGE SCALE GENOMIC DNA]</scope>
    <source>
        <strain evidence="2">1808015.09</strain>
    </source>
</reference>
<dbReference type="InterPro" id="IPR036466">
    <property type="entry name" value="Pollen_allergen_ole-e-6_sf"/>
</dbReference>
<dbReference type="EMBL" id="CM017698">
    <property type="protein sequence ID" value="TYG93837.1"/>
    <property type="molecule type" value="Genomic_DNA"/>
</dbReference>
<dbReference type="Proteomes" id="UP000323506">
    <property type="component" value="Chromosome A11"/>
</dbReference>
<evidence type="ECO:0000256" key="1">
    <source>
        <dbReference type="SAM" id="SignalP"/>
    </source>
</evidence>
<dbReference type="PANTHER" id="PTHR35632">
    <property type="entry name" value="MAJOR POLLEN ALLERGEN OLE E 6-LIKE"/>
    <property type="match status" value="1"/>
</dbReference>
<dbReference type="PANTHER" id="PTHR35632:SF1">
    <property type="entry name" value="MAJOR POLLEN ALLERGEN OLE E 6-LIKE"/>
    <property type="match status" value="1"/>
</dbReference>
<evidence type="ECO:0008006" key="4">
    <source>
        <dbReference type="Google" id="ProtNLM"/>
    </source>
</evidence>
<name>A0A5D2EKT3_GOSDA</name>
<evidence type="ECO:0000313" key="3">
    <source>
        <dbReference type="Proteomes" id="UP000323506"/>
    </source>
</evidence>
<keyword evidence="3" id="KW-1185">Reference proteome</keyword>
<organism evidence="2 3">
    <name type="scientific">Gossypium darwinii</name>
    <name type="common">Darwin's cotton</name>
    <name type="synonym">Gossypium barbadense var. darwinii</name>
    <dbReference type="NCBI Taxonomy" id="34276"/>
    <lineage>
        <taxon>Eukaryota</taxon>
        <taxon>Viridiplantae</taxon>
        <taxon>Streptophyta</taxon>
        <taxon>Embryophyta</taxon>
        <taxon>Tracheophyta</taxon>
        <taxon>Spermatophyta</taxon>
        <taxon>Magnoliopsida</taxon>
        <taxon>eudicotyledons</taxon>
        <taxon>Gunneridae</taxon>
        <taxon>Pentapetalae</taxon>
        <taxon>rosids</taxon>
        <taxon>malvids</taxon>
        <taxon>Malvales</taxon>
        <taxon>Malvaceae</taxon>
        <taxon>Malvoideae</taxon>
        <taxon>Gossypium</taxon>
    </lineage>
</organism>
<feature type="signal peptide" evidence="1">
    <location>
        <begin position="1"/>
        <end position="17"/>
    </location>
</feature>
<proteinExistence type="predicted"/>
<dbReference type="SUPFAM" id="SSF111388">
    <property type="entry name" value="Pollen allergen ole e 6"/>
    <property type="match status" value="1"/>
</dbReference>